<proteinExistence type="predicted"/>
<comment type="caution">
    <text evidence="3">The sequence shown here is derived from an EMBL/GenBank/DDBJ whole genome shotgun (WGS) entry which is preliminary data.</text>
</comment>
<dbReference type="GO" id="GO:0004722">
    <property type="term" value="F:protein serine/threonine phosphatase activity"/>
    <property type="evidence" value="ECO:0007669"/>
    <property type="project" value="InterPro"/>
</dbReference>
<dbReference type="InterPro" id="IPR015655">
    <property type="entry name" value="PP2C"/>
</dbReference>
<evidence type="ECO:0000313" key="4">
    <source>
        <dbReference type="Proteomes" id="UP000649617"/>
    </source>
</evidence>
<evidence type="ECO:0000313" key="3">
    <source>
        <dbReference type="EMBL" id="CAE7664542.1"/>
    </source>
</evidence>
<dbReference type="InterPro" id="IPR036457">
    <property type="entry name" value="PPM-type-like_dom_sf"/>
</dbReference>
<keyword evidence="4" id="KW-1185">Reference proteome</keyword>
<dbReference type="SUPFAM" id="SSF81606">
    <property type="entry name" value="PP2C-like"/>
    <property type="match status" value="1"/>
</dbReference>
<dbReference type="EMBL" id="CAJNIZ010043627">
    <property type="protein sequence ID" value="CAE7664542.1"/>
    <property type="molecule type" value="Genomic_DNA"/>
</dbReference>
<gene>
    <name evidence="3" type="ORF">SPIL2461_LOCUS18142</name>
</gene>
<sequence length="121" mass="13617">MEVSSGAVEVLAFVKDMDLWICNLGYVGDHVAVSRTFGNITYQSGEKVKGIINEPYVYKVEIDDEEDFLILASDGIWDPLKDQFAVTHARRALRTTEQPEDAAKQWAKMPRKSAQLTTQLP</sequence>
<evidence type="ECO:0000259" key="2">
    <source>
        <dbReference type="PROSITE" id="PS51746"/>
    </source>
</evidence>
<dbReference type="Proteomes" id="UP000649617">
    <property type="component" value="Unassembled WGS sequence"/>
</dbReference>
<feature type="domain" description="PPM-type phosphatase" evidence="2">
    <location>
        <begin position="1"/>
        <end position="121"/>
    </location>
</feature>
<dbReference type="AlphaFoldDB" id="A0A812W6D6"/>
<dbReference type="InterPro" id="IPR001932">
    <property type="entry name" value="PPM-type_phosphatase-like_dom"/>
</dbReference>
<reference evidence="3" key="1">
    <citation type="submission" date="2021-02" db="EMBL/GenBank/DDBJ databases">
        <authorList>
            <person name="Dougan E. K."/>
            <person name="Rhodes N."/>
            <person name="Thang M."/>
            <person name="Chan C."/>
        </authorList>
    </citation>
    <scope>NUCLEOTIDE SEQUENCE</scope>
</reference>
<dbReference type="PROSITE" id="PS51746">
    <property type="entry name" value="PPM_2"/>
    <property type="match status" value="1"/>
</dbReference>
<organism evidence="3 4">
    <name type="scientific">Symbiodinium pilosum</name>
    <name type="common">Dinoflagellate</name>
    <dbReference type="NCBI Taxonomy" id="2952"/>
    <lineage>
        <taxon>Eukaryota</taxon>
        <taxon>Sar</taxon>
        <taxon>Alveolata</taxon>
        <taxon>Dinophyceae</taxon>
        <taxon>Suessiales</taxon>
        <taxon>Symbiodiniaceae</taxon>
        <taxon>Symbiodinium</taxon>
    </lineage>
</organism>
<feature type="region of interest" description="Disordered" evidence="1">
    <location>
        <begin position="95"/>
        <end position="121"/>
    </location>
</feature>
<accession>A0A812W6D6</accession>
<dbReference type="PANTHER" id="PTHR47992">
    <property type="entry name" value="PROTEIN PHOSPHATASE"/>
    <property type="match status" value="1"/>
</dbReference>
<dbReference type="Gene3D" id="3.60.40.10">
    <property type="entry name" value="PPM-type phosphatase domain"/>
    <property type="match status" value="1"/>
</dbReference>
<name>A0A812W6D6_SYMPI</name>
<dbReference type="Pfam" id="PF00481">
    <property type="entry name" value="PP2C"/>
    <property type="match status" value="1"/>
</dbReference>
<protein>
    <recommendedName>
        <fullName evidence="2">PPM-type phosphatase domain-containing protein</fullName>
    </recommendedName>
</protein>
<dbReference type="OrthoDB" id="432045at2759"/>
<evidence type="ECO:0000256" key="1">
    <source>
        <dbReference type="SAM" id="MobiDB-lite"/>
    </source>
</evidence>